<evidence type="ECO:0000256" key="6">
    <source>
        <dbReference type="ARBA" id="ARBA00022605"/>
    </source>
</evidence>
<evidence type="ECO:0000256" key="10">
    <source>
        <dbReference type="ARBA" id="ARBA00023167"/>
    </source>
</evidence>
<evidence type="ECO:0000256" key="12">
    <source>
        <dbReference type="PIRSR" id="PIRSR036497-1"/>
    </source>
</evidence>
<dbReference type="GO" id="GO:0004412">
    <property type="term" value="F:homoserine dehydrogenase activity"/>
    <property type="evidence" value="ECO:0007669"/>
    <property type="project" value="UniProtKB-EC"/>
</dbReference>
<evidence type="ECO:0000256" key="8">
    <source>
        <dbReference type="ARBA" id="ARBA00023002"/>
    </source>
</evidence>
<gene>
    <name evidence="18" type="ORF">GLW05_08215</name>
</gene>
<comment type="similarity">
    <text evidence="3 15">Belongs to the homoserine dehydrogenase family.</text>
</comment>
<dbReference type="InterPro" id="IPR036291">
    <property type="entry name" value="NAD(P)-bd_dom_sf"/>
</dbReference>
<dbReference type="OrthoDB" id="9808167at2"/>
<dbReference type="Proteomes" id="UP000468638">
    <property type="component" value="Unassembled WGS sequence"/>
</dbReference>
<evidence type="ECO:0000256" key="1">
    <source>
        <dbReference type="ARBA" id="ARBA00005056"/>
    </source>
</evidence>
<dbReference type="NCBIfam" id="NF004976">
    <property type="entry name" value="PRK06349.1"/>
    <property type="match status" value="1"/>
</dbReference>
<evidence type="ECO:0000256" key="15">
    <source>
        <dbReference type="RuleBase" id="RU004171"/>
    </source>
</evidence>
<dbReference type="PANTHER" id="PTHR43331:SF1">
    <property type="entry name" value="HOMOSERINE DEHYDROGENASE"/>
    <property type="match status" value="1"/>
</dbReference>
<dbReference type="SUPFAM" id="SSF51735">
    <property type="entry name" value="NAD(P)-binding Rossmann-fold domains"/>
    <property type="match status" value="1"/>
</dbReference>
<dbReference type="PIRSF" id="PIRSF036497">
    <property type="entry name" value="HDH_short"/>
    <property type="match status" value="1"/>
</dbReference>
<evidence type="ECO:0000256" key="14">
    <source>
        <dbReference type="RuleBase" id="RU000579"/>
    </source>
</evidence>
<dbReference type="InterPro" id="IPR005106">
    <property type="entry name" value="Asp/hSer_DH_NAD-bd"/>
</dbReference>
<feature type="binding site" evidence="13">
    <location>
        <begin position="9"/>
        <end position="14"/>
    </location>
    <ligand>
        <name>NADP(+)</name>
        <dbReference type="ChEBI" id="CHEBI:58349"/>
    </ligand>
</feature>
<evidence type="ECO:0000256" key="7">
    <source>
        <dbReference type="ARBA" id="ARBA00022697"/>
    </source>
</evidence>
<dbReference type="EMBL" id="WMEQ01000004">
    <property type="protein sequence ID" value="MYL33579.1"/>
    <property type="molecule type" value="Genomic_DNA"/>
</dbReference>
<dbReference type="Gene3D" id="3.30.360.10">
    <property type="entry name" value="Dihydrodipicolinate Reductase, domain 2"/>
    <property type="match status" value="1"/>
</dbReference>
<dbReference type="SUPFAM" id="SSF55347">
    <property type="entry name" value="Glyceraldehyde-3-phosphate dehydrogenase-like, C-terminal domain"/>
    <property type="match status" value="1"/>
</dbReference>
<feature type="domain" description="Aspartate/homoserine dehydrogenase NAD-binding" evidence="17">
    <location>
        <begin position="9"/>
        <end position="126"/>
    </location>
</feature>
<sequence>MTIKIAILGLGTVGQGVYETLLSHDQYISEKLGTDTELVGVLVNDSLKQRNLPNHIPITTNYHDILSKDVDVIIEATVGDHPAFEYLSQAIQKGIHVITANKAMFARYGKQLIEKATENQVHIGYEATTASGTPILRTLKQLLQVNQIEKMEAILNGTSNYILTEMTMNHTTFEEALVQAQEKGFAEANPSNDVDGNDAFYKSMILSQLVYDLQPNWEDVYQEGIGEISNEQIQHAAQRGQKIKHIATVEMRNGEVAASIQPMQIDDEHPLYSVDGVNNGITVHTDLLGTFTLTGPGAGKLPTASAIIEDLVYVFHKEIKLEKQYIY</sequence>
<dbReference type="InterPro" id="IPR019811">
    <property type="entry name" value="HDH_CS"/>
</dbReference>
<evidence type="ECO:0000256" key="5">
    <source>
        <dbReference type="ARBA" id="ARBA00013376"/>
    </source>
</evidence>
<dbReference type="EC" id="1.1.1.3" evidence="4 14"/>
<evidence type="ECO:0000256" key="13">
    <source>
        <dbReference type="PIRSR" id="PIRSR036497-2"/>
    </source>
</evidence>
<dbReference type="Pfam" id="PF03447">
    <property type="entry name" value="NAD_binding_3"/>
    <property type="match status" value="1"/>
</dbReference>
<keyword evidence="9" id="KW-0915">Sodium</keyword>
<keyword evidence="13 14" id="KW-0521">NADP</keyword>
<dbReference type="GO" id="GO:0009086">
    <property type="term" value="P:methionine biosynthetic process"/>
    <property type="evidence" value="ECO:0007669"/>
    <property type="project" value="UniProtKB-KW"/>
</dbReference>
<dbReference type="UniPathway" id="UPA00050">
    <property type="reaction ID" value="UER00063"/>
</dbReference>
<accession>A0A6I5A3L8</accession>
<evidence type="ECO:0000259" key="16">
    <source>
        <dbReference type="Pfam" id="PF00742"/>
    </source>
</evidence>
<organism evidence="18 19">
    <name type="scientific">Pontibacillus yanchengensis</name>
    <dbReference type="NCBI Taxonomy" id="462910"/>
    <lineage>
        <taxon>Bacteria</taxon>
        <taxon>Bacillati</taxon>
        <taxon>Bacillota</taxon>
        <taxon>Bacilli</taxon>
        <taxon>Bacillales</taxon>
        <taxon>Bacillaceae</taxon>
        <taxon>Pontibacillus</taxon>
    </lineage>
</organism>
<name>A0A6I5A3L8_9BACI</name>
<evidence type="ECO:0000256" key="3">
    <source>
        <dbReference type="ARBA" id="ARBA00006753"/>
    </source>
</evidence>
<evidence type="ECO:0000313" key="18">
    <source>
        <dbReference type="EMBL" id="MYL33579.1"/>
    </source>
</evidence>
<feature type="binding site" evidence="13">
    <location>
        <position position="187"/>
    </location>
    <ligand>
        <name>L-homoserine</name>
        <dbReference type="ChEBI" id="CHEBI:57476"/>
    </ligand>
</feature>
<evidence type="ECO:0000256" key="9">
    <source>
        <dbReference type="ARBA" id="ARBA00023053"/>
    </source>
</evidence>
<dbReference type="PANTHER" id="PTHR43331">
    <property type="entry name" value="HOMOSERINE DEHYDROGENASE"/>
    <property type="match status" value="1"/>
</dbReference>
<comment type="caution">
    <text evidence="18">The sequence shown here is derived from an EMBL/GenBank/DDBJ whole genome shotgun (WGS) entry which is preliminary data.</text>
</comment>
<protein>
    <recommendedName>
        <fullName evidence="5 14">Homoserine dehydrogenase</fullName>
        <ecNumber evidence="4 14">1.1.1.3</ecNumber>
    </recommendedName>
</protein>
<proteinExistence type="inferred from homology"/>
<dbReference type="Gene3D" id="3.40.50.720">
    <property type="entry name" value="NAD(P)-binding Rossmann-like Domain"/>
    <property type="match status" value="1"/>
</dbReference>
<evidence type="ECO:0000256" key="2">
    <source>
        <dbReference type="ARBA" id="ARBA00005062"/>
    </source>
</evidence>
<keyword evidence="8 14" id="KW-0560">Oxidoreductase</keyword>
<evidence type="ECO:0000313" key="19">
    <source>
        <dbReference type="Proteomes" id="UP000468638"/>
    </source>
</evidence>
<comment type="catalytic activity">
    <reaction evidence="11">
        <text>L-homoserine + NADP(+) = L-aspartate 4-semialdehyde + NADPH + H(+)</text>
        <dbReference type="Rhea" id="RHEA:15761"/>
        <dbReference type="ChEBI" id="CHEBI:15378"/>
        <dbReference type="ChEBI" id="CHEBI:57476"/>
        <dbReference type="ChEBI" id="CHEBI:57783"/>
        <dbReference type="ChEBI" id="CHEBI:58349"/>
        <dbReference type="ChEBI" id="CHEBI:537519"/>
        <dbReference type="EC" id="1.1.1.3"/>
    </reaction>
    <physiologicalReaction direction="right-to-left" evidence="11">
        <dbReference type="Rhea" id="RHEA:15763"/>
    </physiologicalReaction>
</comment>
<feature type="domain" description="Homoserine dehydrogenase catalytic" evidence="16">
    <location>
        <begin position="134"/>
        <end position="312"/>
    </location>
</feature>
<dbReference type="InterPro" id="IPR001342">
    <property type="entry name" value="HDH_cat"/>
</dbReference>
<comment type="pathway">
    <text evidence="1 14">Amino-acid biosynthesis; L-threonine biosynthesis; L-threonine from L-aspartate: step 3/5.</text>
</comment>
<dbReference type="GO" id="GO:0009088">
    <property type="term" value="P:threonine biosynthetic process"/>
    <property type="evidence" value="ECO:0007669"/>
    <property type="project" value="UniProtKB-UniPathway"/>
</dbReference>
<dbReference type="PROSITE" id="PS01042">
    <property type="entry name" value="HOMOSER_DHGENASE"/>
    <property type="match status" value="1"/>
</dbReference>
<evidence type="ECO:0000259" key="17">
    <source>
        <dbReference type="Pfam" id="PF03447"/>
    </source>
</evidence>
<dbReference type="InterPro" id="IPR022697">
    <property type="entry name" value="HDH_short"/>
</dbReference>
<comment type="pathway">
    <text evidence="2 14">Amino-acid biosynthesis; L-methionine biosynthesis via de novo pathway; L-homoserine from L-aspartate: step 3/3.</text>
</comment>
<dbReference type="FunFam" id="3.30.360.10:FF:000005">
    <property type="entry name" value="Homoserine dehydrogenase"/>
    <property type="match status" value="1"/>
</dbReference>
<dbReference type="GO" id="GO:0050661">
    <property type="term" value="F:NADP binding"/>
    <property type="evidence" value="ECO:0007669"/>
    <property type="project" value="InterPro"/>
</dbReference>
<feature type="binding site" evidence="13">
    <location>
        <position position="102"/>
    </location>
    <ligand>
        <name>NADPH</name>
        <dbReference type="ChEBI" id="CHEBI:57783"/>
    </ligand>
</feature>
<reference evidence="18 19" key="1">
    <citation type="submission" date="2019-11" db="EMBL/GenBank/DDBJ databases">
        <title>Genome sequences of 17 halophilic strains isolated from different environments.</title>
        <authorList>
            <person name="Furrow R.E."/>
        </authorList>
    </citation>
    <scope>NUCLEOTIDE SEQUENCE [LARGE SCALE GENOMIC DNA]</scope>
    <source>
        <strain evidence="18 19">22514_16_FS</strain>
    </source>
</reference>
<dbReference type="Pfam" id="PF00742">
    <property type="entry name" value="Homoserine_dh"/>
    <property type="match status" value="1"/>
</dbReference>
<keyword evidence="10 14" id="KW-0486">Methionine biosynthesis</keyword>
<dbReference type="AlphaFoldDB" id="A0A6I5A3L8"/>
<feature type="active site" description="Proton donor" evidence="12">
    <location>
        <position position="202"/>
    </location>
</feature>
<evidence type="ECO:0000256" key="4">
    <source>
        <dbReference type="ARBA" id="ARBA00013213"/>
    </source>
</evidence>
<keyword evidence="6 14" id="KW-0028">Amino-acid biosynthesis</keyword>
<evidence type="ECO:0000256" key="11">
    <source>
        <dbReference type="ARBA" id="ARBA00048841"/>
    </source>
</evidence>
<dbReference type="RefSeq" id="WP_160909458.1">
    <property type="nucleotide sequence ID" value="NZ_WMEQ01000004.1"/>
</dbReference>
<dbReference type="UniPathway" id="UPA00051">
    <property type="reaction ID" value="UER00465"/>
</dbReference>
<keyword evidence="7 14" id="KW-0791">Threonine biosynthesis</keyword>